<evidence type="ECO:0008006" key="3">
    <source>
        <dbReference type="Google" id="ProtNLM"/>
    </source>
</evidence>
<dbReference type="EMBL" id="ATBP01001990">
    <property type="protein sequence ID" value="ETR66429.1"/>
    <property type="molecule type" value="Genomic_DNA"/>
</dbReference>
<dbReference type="AlphaFoldDB" id="A0A1V1NV12"/>
<gene>
    <name evidence="1" type="ORF">OMM_12805</name>
</gene>
<dbReference type="Proteomes" id="UP000189670">
    <property type="component" value="Unassembled WGS sequence"/>
</dbReference>
<organism evidence="1 2">
    <name type="scientific">Candidatus Magnetoglobus multicellularis str. Araruama</name>
    <dbReference type="NCBI Taxonomy" id="890399"/>
    <lineage>
        <taxon>Bacteria</taxon>
        <taxon>Pseudomonadati</taxon>
        <taxon>Thermodesulfobacteriota</taxon>
        <taxon>Desulfobacteria</taxon>
        <taxon>Desulfobacterales</taxon>
        <taxon>Desulfobacteraceae</taxon>
        <taxon>Candidatus Magnetoglobus</taxon>
    </lineage>
</organism>
<evidence type="ECO:0000313" key="1">
    <source>
        <dbReference type="EMBL" id="ETR66429.1"/>
    </source>
</evidence>
<comment type="caution">
    <text evidence="1">The sequence shown here is derived from an EMBL/GenBank/DDBJ whole genome shotgun (WGS) entry which is preliminary data.</text>
</comment>
<reference evidence="2" key="1">
    <citation type="submission" date="2012-11" db="EMBL/GenBank/DDBJ databases">
        <authorList>
            <person name="Lucero-Rivera Y.E."/>
            <person name="Tovar-Ramirez D."/>
        </authorList>
    </citation>
    <scope>NUCLEOTIDE SEQUENCE [LARGE SCALE GENOMIC DNA]</scope>
    <source>
        <strain evidence="2">Araruama</strain>
    </source>
</reference>
<proteinExistence type="predicted"/>
<sequence length="98" mass="11333">MNNYAEIVVLVEGKTEQIFIQNIVAPTLFEKHIFMTPIIISKPGQKGGDIKFSRVINDINIHLKQRADTFLTLFIDFYGIPKDWPALKEDKKTTITRR</sequence>
<dbReference type="Pfam" id="PF14103">
    <property type="entry name" value="DUF4276"/>
    <property type="match status" value="1"/>
</dbReference>
<evidence type="ECO:0000313" key="2">
    <source>
        <dbReference type="Proteomes" id="UP000189670"/>
    </source>
</evidence>
<name>A0A1V1NV12_9BACT</name>
<dbReference type="InterPro" id="IPR025455">
    <property type="entry name" value="DUF4276"/>
</dbReference>
<protein>
    <recommendedName>
        <fullName evidence="3">DUF4276 family protein</fullName>
    </recommendedName>
</protein>
<accession>A0A1V1NV12</accession>